<evidence type="ECO:0000256" key="1">
    <source>
        <dbReference type="NCBIfam" id="TIGR03584"/>
    </source>
</evidence>
<accession>A0AA90TBW4</accession>
<reference evidence="2 4" key="3">
    <citation type="journal article" date="2024" name="Syst. Appl. Microbiol.">
        <title>Helicobacter cappadocius sp. nov., from lizards: The first psychrotrophic Helicobacter species.</title>
        <authorList>
            <person name="Aydin F."/>
            <person name="Tarhane S."/>
            <person name="Karakaya E."/>
            <person name="Abay S."/>
            <person name="Kayman T."/>
            <person name="Guran O."/>
            <person name="Bozkurt E."/>
            <person name="Uzum N."/>
            <person name="Avci A."/>
            <person name="Olgun K."/>
            <person name="Jablonski D."/>
            <person name="Guran C."/>
            <person name="Burcin Saticioglu I."/>
        </authorList>
    </citation>
    <scope>NUCLEOTIDE SEQUENCE [LARGE SCALE GENOMIC DNA]</scope>
    <source>
        <strain evidence="2">Faydin-H75</strain>
        <strain evidence="4">faydin-H76</strain>
    </source>
</reference>
<dbReference type="AlphaFoldDB" id="A0AA90TBW4"/>
<evidence type="ECO:0000313" key="3">
    <source>
        <dbReference type="EMBL" id="MDP2539211.1"/>
    </source>
</evidence>
<dbReference type="EMBL" id="JAUYZK010000007">
    <property type="protein sequence ID" value="MDP2539211.1"/>
    <property type="molecule type" value="Genomic_DNA"/>
</dbReference>
<name>A0AA90TBW4_9HELI</name>
<keyword evidence="3" id="KW-0548">Nucleotidyltransferase</keyword>
<proteinExistence type="predicted"/>
<dbReference type="Proteomes" id="UP001240777">
    <property type="component" value="Unassembled WGS sequence"/>
</dbReference>
<gene>
    <name evidence="3" type="primary">pseF</name>
    <name evidence="2" type="ORF">Q5I04_05475</name>
    <name evidence="3" type="ORF">Q5I06_05425</name>
</gene>
<dbReference type="EMBL" id="JAUPEV010000007">
    <property type="protein sequence ID" value="MDO7253359.1"/>
    <property type="molecule type" value="Genomic_DNA"/>
</dbReference>
<comment type="caution">
    <text evidence="3">The sequence shown here is derived from an EMBL/GenBank/DDBJ whole genome shotgun (WGS) entry which is preliminary data.</text>
</comment>
<dbReference type="NCBIfam" id="TIGR03584">
    <property type="entry name" value="PseF"/>
    <property type="match status" value="1"/>
</dbReference>
<evidence type="ECO:0000313" key="2">
    <source>
        <dbReference type="EMBL" id="MDO7253359.1"/>
    </source>
</evidence>
<dbReference type="PANTHER" id="PTHR21485">
    <property type="entry name" value="HAD SUPERFAMILY MEMBERS CMAS AND KDSC"/>
    <property type="match status" value="1"/>
</dbReference>
<dbReference type="SUPFAM" id="SSF53448">
    <property type="entry name" value="Nucleotide-diphospho-sugar transferases"/>
    <property type="match status" value="1"/>
</dbReference>
<dbReference type="CDD" id="cd02513">
    <property type="entry name" value="CMP-NeuAc_Synthase"/>
    <property type="match status" value="1"/>
</dbReference>
<dbReference type="InterPro" id="IPR029044">
    <property type="entry name" value="Nucleotide-diphossugar_trans"/>
</dbReference>
<dbReference type="InterPro" id="IPR020039">
    <property type="entry name" value="PseF"/>
</dbReference>
<dbReference type="EC" id="2.7.7.81" evidence="1"/>
<evidence type="ECO:0000313" key="5">
    <source>
        <dbReference type="Proteomes" id="UP001240777"/>
    </source>
</evidence>
<reference evidence="3 5" key="1">
    <citation type="submission" date="2023-07" db="EMBL/GenBank/DDBJ databases">
        <title>Unpublished Manusciprt.</title>
        <authorList>
            <person name="Aydin F."/>
            <person name="Tarhane S."/>
            <person name="Saticioglu I.B."/>
            <person name="Karakaya E."/>
            <person name="Abay S."/>
            <person name="Guran O."/>
            <person name="Bozkurt E."/>
            <person name="Uzum N."/>
            <person name="Olgun K."/>
            <person name="Jablonski D."/>
        </authorList>
    </citation>
    <scope>NUCLEOTIDE SEQUENCE</scope>
    <source>
        <strain evidence="5">faydin-H75</strain>
        <strain evidence="3">Faydin-H76</strain>
    </source>
</reference>
<dbReference type="Pfam" id="PF02348">
    <property type="entry name" value="CTP_transf_3"/>
    <property type="match status" value="1"/>
</dbReference>
<dbReference type="InterPro" id="IPR003329">
    <property type="entry name" value="Cytidylyl_trans"/>
</dbReference>
<keyword evidence="3" id="KW-0808">Transferase</keyword>
<dbReference type="PANTHER" id="PTHR21485:SF6">
    <property type="entry name" value="N-ACYLNEURAMINATE CYTIDYLYLTRANSFERASE-RELATED"/>
    <property type="match status" value="1"/>
</dbReference>
<dbReference type="Gene3D" id="3.90.550.10">
    <property type="entry name" value="Spore Coat Polysaccharide Biosynthesis Protein SpsA, Chain A"/>
    <property type="match status" value="1"/>
</dbReference>
<protein>
    <recommendedName>
        <fullName evidence="1">Pseudaminic acid cytidylyltransferase</fullName>
        <ecNumber evidence="1">2.7.7.81</ecNumber>
    </recommendedName>
</protein>
<dbReference type="InterPro" id="IPR050793">
    <property type="entry name" value="CMP-NeuNAc_synthase"/>
</dbReference>
<evidence type="ECO:0000313" key="4">
    <source>
        <dbReference type="Proteomes" id="UP001177258"/>
    </source>
</evidence>
<organism evidence="3 4">
    <name type="scientific">Helicobacter cappadocius</name>
    <dbReference type="NCBI Taxonomy" id="3063998"/>
    <lineage>
        <taxon>Bacteria</taxon>
        <taxon>Pseudomonadati</taxon>
        <taxon>Campylobacterota</taxon>
        <taxon>Epsilonproteobacteria</taxon>
        <taxon>Campylobacterales</taxon>
        <taxon>Helicobacteraceae</taxon>
        <taxon>Helicobacter</taxon>
    </lineage>
</organism>
<reference evidence="2" key="2">
    <citation type="submission" date="2023-07" db="EMBL/GenBank/DDBJ databases">
        <authorList>
            <person name="Aydin F."/>
            <person name="Tarhane S."/>
            <person name="Saticioglu I.B."/>
            <person name="Karakaya E."/>
            <person name="Abay S."/>
            <person name="Guran O."/>
            <person name="Bozkurt E."/>
            <person name="Uzum N."/>
            <person name="Olgun K."/>
            <person name="Jablonski D."/>
        </authorList>
    </citation>
    <scope>NUCLEOTIDE SEQUENCE</scope>
    <source>
        <strain evidence="2">Faydin-H75</strain>
    </source>
</reference>
<sequence length="230" mass="26424">MKKIAVIPARGGSKRIPKKNIRLFCDQPIISYSIKNAFESGVFDEVIVSTDDEEIAEISKTYGAKIPFLRPKELSLDTTPTLPVIAHAIKELHLNFDDLVCCIYPTAPLLKSQYLTSSLDKLLQSPEKLYIFSCVEFDFTPWRAFLINNENEEISMLFEKHSLSRSQDLKKVYHDAGAFYWGKTGAFCDEKPIFHPHSIPFILPRMFVQDIDTLDDWEIAQIKYKLKNSK</sequence>
<dbReference type="Proteomes" id="UP001177258">
    <property type="component" value="Unassembled WGS sequence"/>
</dbReference>
<keyword evidence="5" id="KW-1185">Reference proteome</keyword>
<dbReference type="RefSeq" id="WP_305517213.1">
    <property type="nucleotide sequence ID" value="NZ_JAUPEV010000007.1"/>
</dbReference>
<dbReference type="GO" id="GO:0008781">
    <property type="term" value="F:N-acylneuraminate cytidylyltransferase activity"/>
    <property type="evidence" value="ECO:0007669"/>
    <property type="project" value="TreeGrafter"/>
</dbReference>